<evidence type="ECO:0000313" key="1">
    <source>
        <dbReference type="EMBL" id="STM20749.1"/>
    </source>
</evidence>
<name>A0A377DJB1_ECOLX</name>
<proteinExistence type="predicted"/>
<organism evidence="1 2">
    <name type="scientific">Escherichia coli</name>
    <dbReference type="NCBI Taxonomy" id="562"/>
    <lineage>
        <taxon>Bacteria</taxon>
        <taxon>Pseudomonadati</taxon>
        <taxon>Pseudomonadota</taxon>
        <taxon>Gammaproteobacteria</taxon>
        <taxon>Enterobacterales</taxon>
        <taxon>Enterobacteriaceae</taxon>
        <taxon>Escherichia</taxon>
    </lineage>
</organism>
<evidence type="ECO:0000313" key="2">
    <source>
        <dbReference type="Proteomes" id="UP000254052"/>
    </source>
</evidence>
<sequence>MNLALPDLMVAQTQHPHVFIQFFPPDAGKAVNRWCHCLRVCLMAKI</sequence>
<gene>
    <name evidence="1" type="ORF">NCTC9962_07349</name>
</gene>
<dbReference type="AlphaFoldDB" id="A0A377DJB1"/>
<dbReference type="Proteomes" id="UP000254052">
    <property type="component" value="Unassembled WGS sequence"/>
</dbReference>
<protein>
    <submittedName>
        <fullName evidence="1">Uncharacterized protein</fullName>
    </submittedName>
</protein>
<accession>A0A377DJB1</accession>
<dbReference type="EMBL" id="UGED01000023">
    <property type="protein sequence ID" value="STM20749.1"/>
    <property type="molecule type" value="Genomic_DNA"/>
</dbReference>
<reference evidence="1 2" key="1">
    <citation type="submission" date="2018-06" db="EMBL/GenBank/DDBJ databases">
        <authorList>
            <consortium name="Pathogen Informatics"/>
            <person name="Doyle S."/>
        </authorList>
    </citation>
    <scope>NUCLEOTIDE SEQUENCE [LARGE SCALE GENOMIC DNA]</scope>
    <source>
        <strain evidence="1 2">NCTC9962</strain>
    </source>
</reference>